<evidence type="ECO:0000256" key="1">
    <source>
        <dbReference type="SAM" id="MobiDB-lite"/>
    </source>
</evidence>
<dbReference type="Gene3D" id="3.30.420.10">
    <property type="entry name" value="Ribonuclease H-like superfamily/Ribonuclease H"/>
    <property type="match status" value="1"/>
</dbReference>
<reference evidence="2 3" key="1">
    <citation type="journal article" date="2019" name="Commun. Biol.">
        <title>The bagworm genome reveals a unique fibroin gene that provides high tensile strength.</title>
        <authorList>
            <person name="Kono N."/>
            <person name="Nakamura H."/>
            <person name="Ohtoshi R."/>
            <person name="Tomita M."/>
            <person name="Numata K."/>
            <person name="Arakawa K."/>
        </authorList>
    </citation>
    <scope>NUCLEOTIDE SEQUENCE [LARGE SCALE GENOMIC DNA]</scope>
</reference>
<accession>A0A4C1VJE5</accession>
<gene>
    <name evidence="2" type="ORF">EVAR_22632_1</name>
</gene>
<dbReference type="InterPro" id="IPR036397">
    <property type="entry name" value="RNaseH_sf"/>
</dbReference>
<dbReference type="AlphaFoldDB" id="A0A4C1VJE5"/>
<dbReference type="OrthoDB" id="411823at2759"/>
<name>A0A4C1VJE5_EUMVA</name>
<comment type="caution">
    <text evidence="2">The sequence shown here is derived from an EMBL/GenBank/DDBJ whole genome shotgun (WGS) entry which is preliminary data.</text>
</comment>
<dbReference type="Proteomes" id="UP000299102">
    <property type="component" value="Unassembled WGS sequence"/>
</dbReference>
<organism evidence="2 3">
    <name type="scientific">Eumeta variegata</name>
    <name type="common">Bagworm moth</name>
    <name type="synonym">Eumeta japonica</name>
    <dbReference type="NCBI Taxonomy" id="151549"/>
    <lineage>
        <taxon>Eukaryota</taxon>
        <taxon>Metazoa</taxon>
        <taxon>Ecdysozoa</taxon>
        <taxon>Arthropoda</taxon>
        <taxon>Hexapoda</taxon>
        <taxon>Insecta</taxon>
        <taxon>Pterygota</taxon>
        <taxon>Neoptera</taxon>
        <taxon>Endopterygota</taxon>
        <taxon>Lepidoptera</taxon>
        <taxon>Glossata</taxon>
        <taxon>Ditrysia</taxon>
        <taxon>Tineoidea</taxon>
        <taxon>Psychidae</taxon>
        <taxon>Oiketicinae</taxon>
        <taxon>Eumeta</taxon>
    </lineage>
</organism>
<proteinExistence type="predicted"/>
<feature type="region of interest" description="Disordered" evidence="1">
    <location>
        <begin position="191"/>
        <end position="214"/>
    </location>
</feature>
<protein>
    <submittedName>
        <fullName evidence="2">Mariner Mos1 transposase</fullName>
    </submittedName>
</protein>
<evidence type="ECO:0000313" key="3">
    <source>
        <dbReference type="Proteomes" id="UP000299102"/>
    </source>
</evidence>
<feature type="compositionally biased region" description="Basic and acidic residues" evidence="1">
    <location>
        <begin position="195"/>
        <end position="205"/>
    </location>
</feature>
<evidence type="ECO:0000313" key="2">
    <source>
        <dbReference type="EMBL" id="GBP39228.1"/>
    </source>
</evidence>
<sequence length="214" mass="24678">MTPLLAQTLTGHGGLAQYLHRFKLTNSPYCACAPDKIQDLLHVLEECSIFLKERAEIEVGTGVRILRKNFFDLLSEEKSRKMFLRFCEGVVYNFASAVLQEIAVAKQGHWVLYKLMPRYVERRLFACEQLLARQRRKGFLHHIVTGDEKWAVSMSCGSGDGRTGTPVGRNVERVTHLRLYKPEHFRHSLSVRVQRPTEKLEEERSSPPQRMKPV</sequence>
<keyword evidence="3" id="KW-1185">Reference proteome</keyword>
<dbReference type="EMBL" id="BGZK01000362">
    <property type="protein sequence ID" value="GBP39228.1"/>
    <property type="molecule type" value="Genomic_DNA"/>
</dbReference>
<dbReference type="GO" id="GO:0003676">
    <property type="term" value="F:nucleic acid binding"/>
    <property type="evidence" value="ECO:0007669"/>
    <property type="project" value="InterPro"/>
</dbReference>